<dbReference type="HOGENOM" id="CLU_194680_0_0_6"/>
<name>Q48AF6_COLP3</name>
<evidence type="ECO:0000313" key="1">
    <source>
        <dbReference type="EMBL" id="AAZ23992.1"/>
    </source>
</evidence>
<dbReference type="EMBL" id="CP000083">
    <property type="protein sequence ID" value="AAZ23992.1"/>
    <property type="molecule type" value="Genomic_DNA"/>
</dbReference>
<organism evidence="1 2">
    <name type="scientific">Colwellia psychrerythraea (strain 34H / ATCC BAA-681)</name>
    <name type="common">Vibrio psychroerythus</name>
    <dbReference type="NCBI Taxonomy" id="167879"/>
    <lineage>
        <taxon>Bacteria</taxon>
        <taxon>Pseudomonadati</taxon>
        <taxon>Pseudomonadota</taxon>
        <taxon>Gammaproteobacteria</taxon>
        <taxon>Alteromonadales</taxon>
        <taxon>Colwelliaceae</taxon>
        <taxon>Colwellia</taxon>
    </lineage>
</organism>
<protein>
    <submittedName>
        <fullName evidence="1">Putative plasmid replication protein RepB</fullName>
    </submittedName>
</protein>
<sequence>MEVKELKNVFDAGGLKHAVVSPAFGTKGYEVILTTSKNQNVVLTAQRSDNQPRVFKSIDAAISVTTKIGFRRVLFQLPN</sequence>
<accession>Q48AF6</accession>
<dbReference type="AlphaFoldDB" id="Q48AF6"/>
<dbReference type="STRING" id="167879.CPS_0189"/>
<gene>
    <name evidence="1" type="ordered locus">CPS_0189</name>
</gene>
<evidence type="ECO:0000313" key="2">
    <source>
        <dbReference type="Proteomes" id="UP000000547"/>
    </source>
</evidence>
<reference evidence="1" key="1">
    <citation type="journal article" date="2005" name="Proc. Natl. Acad. Sci. U.S.A.">
        <title>The psychrophilic lifestyle as revealed by the genome sequence of Colwellia psychrerythraea 34H through genomic and proteomic analyses.</title>
        <authorList>
            <person name="Methe B.A."/>
            <person name="Nelson K.E."/>
            <person name="Deming J.W."/>
            <person name="Momen B."/>
            <person name="Melamud E."/>
            <person name="Zhang X."/>
            <person name="Moult J."/>
            <person name="Madupu R."/>
            <person name="Nelson W.C."/>
            <person name="Dodson R.J."/>
            <person name="Brinkac L.M."/>
            <person name="Daugherty S.C."/>
            <person name="Durkin A.S."/>
            <person name="DeBoy R.T."/>
            <person name="Kolonay J.F."/>
            <person name="Sullivan S.A."/>
            <person name="Zhou L."/>
            <person name="Davidsen T.M."/>
            <person name="Wu M."/>
            <person name="Huston A.L."/>
            <person name="Lewis M."/>
            <person name="Weaver B."/>
            <person name="Weidman J.F."/>
            <person name="Khouri H."/>
            <person name="Utterback T.R."/>
            <person name="Feldblyum T.V."/>
            <person name="Fraser C.M."/>
        </authorList>
    </citation>
    <scope>NUCLEOTIDE SEQUENCE [LARGE SCALE GENOMIC DNA]</scope>
    <source>
        <strain evidence="1">34H</strain>
    </source>
</reference>
<dbReference type="Proteomes" id="UP000000547">
    <property type="component" value="Chromosome"/>
</dbReference>
<proteinExistence type="predicted"/>
<dbReference type="KEGG" id="cps:CPS_0189"/>